<accession>A0A3G2V441</accession>
<reference evidence="3 4" key="1">
    <citation type="submission" date="2018-10" db="EMBL/GenBank/DDBJ databases">
        <title>Characterization and genome analysis of a novel bacterium Sphingobium yanoikuyae SJTF8 capable of degrading PAHs.</title>
        <authorList>
            <person name="Yin C."/>
            <person name="Xiong W."/>
            <person name="Liang R."/>
        </authorList>
    </citation>
    <scope>NUCLEOTIDE SEQUENCE [LARGE SCALE GENOMIC DNA]</scope>
    <source>
        <strain evidence="3 4">SJTF8</strain>
    </source>
</reference>
<sequence length="69" mass="7588">MFRGADQNSLEMKSSGLPDTSGDMARSASLFDIVNGFFNRCRGDMVRFLVFPQGSIRKAGFVVHTRLSG</sequence>
<evidence type="ECO:0000313" key="4">
    <source>
        <dbReference type="Proteomes" id="UP000280708"/>
    </source>
</evidence>
<protein>
    <submittedName>
        <fullName evidence="3">Uncharacterized protein</fullName>
    </submittedName>
</protein>
<dbReference type="AlphaFoldDB" id="A0A3G2V441"/>
<dbReference type="Proteomes" id="UP000280708">
    <property type="component" value="Chromosome"/>
</dbReference>
<name>A0A3G2V441_SPHYA</name>
<dbReference type="EMBL" id="CP033230">
    <property type="protein sequence ID" value="AYO79367.1"/>
    <property type="molecule type" value="Genomic_DNA"/>
</dbReference>
<evidence type="ECO:0000313" key="2">
    <source>
        <dbReference type="EMBL" id="AYO79367.1"/>
    </source>
</evidence>
<feature type="compositionally biased region" description="Polar residues" evidence="1">
    <location>
        <begin position="1"/>
        <end position="12"/>
    </location>
</feature>
<evidence type="ECO:0000256" key="1">
    <source>
        <dbReference type="SAM" id="MobiDB-lite"/>
    </source>
</evidence>
<organism evidence="3 4">
    <name type="scientific">Sphingobium yanoikuyae</name>
    <name type="common">Sphingomonas yanoikuyae</name>
    <dbReference type="NCBI Taxonomy" id="13690"/>
    <lineage>
        <taxon>Bacteria</taxon>
        <taxon>Pseudomonadati</taxon>
        <taxon>Pseudomonadota</taxon>
        <taxon>Alphaproteobacteria</taxon>
        <taxon>Sphingomonadales</taxon>
        <taxon>Sphingomonadaceae</taxon>
        <taxon>Sphingobium</taxon>
    </lineage>
</organism>
<proteinExistence type="predicted"/>
<gene>
    <name evidence="2" type="ORF">EBF16_22375</name>
    <name evidence="3" type="ORF">EBF16_22900</name>
</gene>
<evidence type="ECO:0000313" key="3">
    <source>
        <dbReference type="EMBL" id="AYO79459.1"/>
    </source>
</evidence>
<feature type="region of interest" description="Disordered" evidence="1">
    <location>
        <begin position="1"/>
        <end position="21"/>
    </location>
</feature>
<dbReference type="EMBL" id="CP033230">
    <property type="protein sequence ID" value="AYO79459.1"/>
    <property type="molecule type" value="Genomic_DNA"/>
</dbReference>